<protein>
    <recommendedName>
        <fullName evidence="3 6">Flagellar basal-body rod protein FlgC</fullName>
    </recommendedName>
</protein>
<sequence>MDIFTTFKIAGSALKAQRIRLNTISSNLANVETTSTPEGGPYKKKSVYFETQNIPFSEHLKSNMGSEADKAVQGVRVARILEDQDPPQRIYNPTHPDAGEDGYVEMPNISVLKEMTDMMSATRSYEANTTVVKSAKRMALKALEIGR</sequence>
<dbReference type="PANTHER" id="PTHR30435">
    <property type="entry name" value="FLAGELLAR PROTEIN"/>
    <property type="match status" value="1"/>
</dbReference>
<dbReference type="PANTHER" id="PTHR30435:SF2">
    <property type="entry name" value="FLAGELLAR BASAL-BODY ROD PROTEIN FLGC"/>
    <property type="match status" value="1"/>
</dbReference>
<evidence type="ECO:0000256" key="5">
    <source>
        <dbReference type="ARBA" id="ARBA00025933"/>
    </source>
</evidence>
<evidence type="ECO:0000256" key="2">
    <source>
        <dbReference type="ARBA" id="ARBA00009677"/>
    </source>
</evidence>
<dbReference type="Pfam" id="PF00460">
    <property type="entry name" value="Flg_bb_rod"/>
    <property type="match status" value="1"/>
</dbReference>
<keyword evidence="9" id="KW-0966">Cell projection</keyword>
<comment type="subunit">
    <text evidence="5 6">The basal body constitutes a major portion of the flagellar organelle and consists of four rings (L,P,S, and M) mounted on a central rod. The rod consists of about 26 subunits of FlgG in the distal portion, and FlgB, FlgC and FlgF are thought to build up the proximal portion of the rod with about 6 subunits each.</text>
</comment>
<proteinExistence type="inferred from homology"/>
<evidence type="ECO:0000256" key="4">
    <source>
        <dbReference type="ARBA" id="ARBA00023143"/>
    </source>
</evidence>
<evidence type="ECO:0000313" key="10">
    <source>
        <dbReference type="Proteomes" id="UP001063350"/>
    </source>
</evidence>
<dbReference type="InterPro" id="IPR006299">
    <property type="entry name" value="FlgC"/>
</dbReference>
<dbReference type="KEGG" id="ddu:GF1_09290"/>
<dbReference type="InterPro" id="IPR019776">
    <property type="entry name" value="Flagellar_basal_body_rod_CS"/>
</dbReference>
<evidence type="ECO:0000256" key="3">
    <source>
        <dbReference type="ARBA" id="ARBA00017941"/>
    </source>
</evidence>
<comment type="similarity">
    <text evidence="2">Belongs to the flagella basal body rod proteins family.</text>
</comment>
<keyword evidence="9" id="KW-0969">Cilium</keyword>
<evidence type="ECO:0000313" key="9">
    <source>
        <dbReference type="EMBL" id="BCO08553.1"/>
    </source>
</evidence>
<evidence type="ECO:0000259" key="8">
    <source>
        <dbReference type="Pfam" id="PF06429"/>
    </source>
</evidence>
<dbReference type="Proteomes" id="UP001063350">
    <property type="component" value="Chromosome"/>
</dbReference>
<dbReference type="RefSeq" id="WP_267928458.1">
    <property type="nucleotide sequence ID" value="NZ_AP024233.1"/>
</dbReference>
<dbReference type="Pfam" id="PF06429">
    <property type="entry name" value="Flg_bbr_C"/>
    <property type="match status" value="1"/>
</dbReference>
<dbReference type="InterPro" id="IPR010930">
    <property type="entry name" value="Flg_bb/hook_C_dom"/>
</dbReference>
<evidence type="ECO:0000256" key="1">
    <source>
        <dbReference type="ARBA" id="ARBA00004117"/>
    </source>
</evidence>
<feature type="domain" description="Flagellar basal body rod protein N-terminal" evidence="7">
    <location>
        <begin position="9"/>
        <end position="34"/>
    </location>
</feature>
<reference evidence="9" key="1">
    <citation type="submission" date="2020-12" db="EMBL/GenBank/DDBJ databases">
        <title>Desulfobium dissulfuricans gen. nov., sp. nov., a novel mesophilic, sulfate-reducing bacterium isolated from a deep-sea hydrothermal vent.</title>
        <authorList>
            <person name="Hashimoto Y."/>
            <person name="Tame A."/>
            <person name="Sawayama S."/>
            <person name="Miyazaki J."/>
            <person name="Takai K."/>
            <person name="Nakagawa S."/>
        </authorList>
    </citation>
    <scope>NUCLEOTIDE SEQUENCE</scope>
    <source>
        <strain evidence="9">GF1</strain>
    </source>
</reference>
<comment type="subcellular location">
    <subcellularLocation>
        <location evidence="1 6">Bacterial flagellum basal body</location>
    </subcellularLocation>
</comment>
<evidence type="ECO:0000256" key="6">
    <source>
        <dbReference type="RuleBase" id="RU362062"/>
    </source>
</evidence>
<dbReference type="InterPro" id="IPR001444">
    <property type="entry name" value="Flag_bb_rod_N"/>
</dbReference>
<keyword evidence="4 6" id="KW-0975">Bacterial flagellum</keyword>
<organism evidence="9 10">
    <name type="scientific">Desulfolithobacter dissulfuricans</name>
    <dbReference type="NCBI Taxonomy" id="2795293"/>
    <lineage>
        <taxon>Bacteria</taxon>
        <taxon>Pseudomonadati</taxon>
        <taxon>Thermodesulfobacteriota</taxon>
        <taxon>Desulfobulbia</taxon>
        <taxon>Desulfobulbales</taxon>
        <taxon>Desulfobulbaceae</taxon>
        <taxon>Desulfolithobacter</taxon>
    </lineage>
</organism>
<dbReference type="GO" id="GO:0030694">
    <property type="term" value="C:bacterial-type flagellum basal body, rod"/>
    <property type="evidence" value="ECO:0007669"/>
    <property type="project" value="UniProtKB-UniRule"/>
</dbReference>
<keyword evidence="10" id="KW-1185">Reference proteome</keyword>
<dbReference type="EMBL" id="AP024233">
    <property type="protein sequence ID" value="BCO08553.1"/>
    <property type="molecule type" value="Genomic_DNA"/>
</dbReference>
<dbReference type="AlphaFoldDB" id="A0A915TZB1"/>
<keyword evidence="9" id="KW-0282">Flagellum</keyword>
<feature type="domain" description="Flagellar basal-body/hook protein C-terminal" evidence="8">
    <location>
        <begin position="101"/>
        <end position="144"/>
    </location>
</feature>
<dbReference type="GO" id="GO:0071978">
    <property type="term" value="P:bacterial-type flagellum-dependent swarming motility"/>
    <property type="evidence" value="ECO:0007669"/>
    <property type="project" value="TreeGrafter"/>
</dbReference>
<dbReference type="PROSITE" id="PS00588">
    <property type="entry name" value="FLAGELLA_BB_ROD"/>
    <property type="match status" value="1"/>
</dbReference>
<name>A0A915TZB1_9BACT</name>
<gene>
    <name evidence="9" type="primary">flgC</name>
    <name evidence="9" type="ORF">GF1_09290</name>
</gene>
<evidence type="ECO:0000259" key="7">
    <source>
        <dbReference type="Pfam" id="PF00460"/>
    </source>
</evidence>
<dbReference type="NCBIfam" id="TIGR01395">
    <property type="entry name" value="FlgC"/>
    <property type="match status" value="1"/>
</dbReference>
<accession>A0A915TZB1</accession>